<name>A0A6A6RHC0_9PLEO</name>
<evidence type="ECO:0000313" key="1">
    <source>
        <dbReference type="EMBL" id="KAF2634447.1"/>
    </source>
</evidence>
<proteinExistence type="predicted"/>
<gene>
    <name evidence="1" type="ORF">P280DRAFT_463555</name>
</gene>
<keyword evidence="2" id="KW-1185">Reference proteome</keyword>
<evidence type="ECO:0000313" key="2">
    <source>
        <dbReference type="Proteomes" id="UP000799753"/>
    </source>
</evidence>
<organism evidence="1 2">
    <name type="scientific">Massarina eburnea CBS 473.64</name>
    <dbReference type="NCBI Taxonomy" id="1395130"/>
    <lineage>
        <taxon>Eukaryota</taxon>
        <taxon>Fungi</taxon>
        <taxon>Dikarya</taxon>
        <taxon>Ascomycota</taxon>
        <taxon>Pezizomycotina</taxon>
        <taxon>Dothideomycetes</taxon>
        <taxon>Pleosporomycetidae</taxon>
        <taxon>Pleosporales</taxon>
        <taxon>Massarineae</taxon>
        <taxon>Massarinaceae</taxon>
        <taxon>Massarina</taxon>
    </lineage>
</organism>
<reference evidence="1" key="1">
    <citation type="journal article" date="2020" name="Stud. Mycol.">
        <title>101 Dothideomycetes genomes: a test case for predicting lifestyles and emergence of pathogens.</title>
        <authorList>
            <person name="Haridas S."/>
            <person name="Albert R."/>
            <person name="Binder M."/>
            <person name="Bloem J."/>
            <person name="Labutti K."/>
            <person name="Salamov A."/>
            <person name="Andreopoulos B."/>
            <person name="Baker S."/>
            <person name="Barry K."/>
            <person name="Bills G."/>
            <person name="Bluhm B."/>
            <person name="Cannon C."/>
            <person name="Castanera R."/>
            <person name="Culley D."/>
            <person name="Daum C."/>
            <person name="Ezra D."/>
            <person name="Gonzalez J."/>
            <person name="Henrissat B."/>
            <person name="Kuo A."/>
            <person name="Liang C."/>
            <person name="Lipzen A."/>
            <person name="Lutzoni F."/>
            <person name="Magnuson J."/>
            <person name="Mondo S."/>
            <person name="Nolan M."/>
            <person name="Ohm R."/>
            <person name="Pangilinan J."/>
            <person name="Park H.-J."/>
            <person name="Ramirez L."/>
            <person name="Alfaro M."/>
            <person name="Sun H."/>
            <person name="Tritt A."/>
            <person name="Yoshinaga Y."/>
            <person name="Zwiers L.-H."/>
            <person name="Turgeon B."/>
            <person name="Goodwin S."/>
            <person name="Spatafora J."/>
            <person name="Crous P."/>
            <person name="Grigoriev I."/>
        </authorList>
    </citation>
    <scope>NUCLEOTIDE SEQUENCE</scope>
    <source>
        <strain evidence="1">CBS 473.64</strain>
    </source>
</reference>
<dbReference type="EMBL" id="MU006829">
    <property type="protein sequence ID" value="KAF2634447.1"/>
    <property type="molecule type" value="Genomic_DNA"/>
</dbReference>
<protein>
    <submittedName>
        <fullName evidence="1">Uncharacterized protein</fullName>
    </submittedName>
</protein>
<sequence length="253" mass="28283">MTTGELTTWGYFETSPGAVFCDMKNYWSVDTACKDLGLDTRPKLYGGSNLCYRFQHFNQDLKDAQGAKVYIKDQKYNVDGKEYRSTGADIEIAVNPVQGVIFQQYVNSPKTMARNIWNKEPSNDELPKLRALSDVMWGAWNRDNSNLKNIHYFWVQGVGNTRTKAAIARALKSVNKSLEKWPGTTFSMSDDAGLALLGSENGACFGFFLATHKAELGGNLYIEKVTVFRKDGSGNVDPDLVFHVKDASSKARF</sequence>
<accession>A0A6A6RHC0</accession>
<dbReference type="OrthoDB" id="5337308at2759"/>
<dbReference type="Proteomes" id="UP000799753">
    <property type="component" value="Unassembled WGS sequence"/>
</dbReference>
<dbReference type="AlphaFoldDB" id="A0A6A6RHC0"/>